<evidence type="ECO:0000256" key="1">
    <source>
        <dbReference type="SAM" id="Phobius"/>
    </source>
</evidence>
<dbReference type="AlphaFoldDB" id="A0A8J2LEB2"/>
<evidence type="ECO:0000313" key="2">
    <source>
        <dbReference type="EMBL" id="CAG7830137.1"/>
    </source>
</evidence>
<dbReference type="Proteomes" id="UP000708208">
    <property type="component" value="Unassembled WGS sequence"/>
</dbReference>
<feature type="transmembrane region" description="Helical" evidence="1">
    <location>
        <begin position="92"/>
        <end position="112"/>
    </location>
</feature>
<reference evidence="2" key="1">
    <citation type="submission" date="2021-06" db="EMBL/GenBank/DDBJ databases">
        <authorList>
            <person name="Hodson N. C."/>
            <person name="Mongue J. A."/>
            <person name="Jaron S. K."/>
        </authorList>
    </citation>
    <scope>NUCLEOTIDE SEQUENCE</scope>
</reference>
<feature type="non-terminal residue" evidence="2">
    <location>
        <position position="1"/>
    </location>
</feature>
<keyword evidence="1" id="KW-0812">Transmembrane</keyword>
<feature type="transmembrane region" description="Helical" evidence="1">
    <location>
        <begin position="62"/>
        <end position="80"/>
    </location>
</feature>
<organism evidence="2 3">
    <name type="scientific">Allacma fusca</name>
    <dbReference type="NCBI Taxonomy" id="39272"/>
    <lineage>
        <taxon>Eukaryota</taxon>
        <taxon>Metazoa</taxon>
        <taxon>Ecdysozoa</taxon>
        <taxon>Arthropoda</taxon>
        <taxon>Hexapoda</taxon>
        <taxon>Collembola</taxon>
        <taxon>Symphypleona</taxon>
        <taxon>Sminthuridae</taxon>
        <taxon>Allacma</taxon>
    </lineage>
</organism>
<comment type="caution">
    <text evidence="2">The sequence shown here is derived from an EMBL/GenBank/DDBJ whole genome shotgun (WGS) entry which is preliminary data.</text>
</comment>
<sequence>TYFVWGLYPFLREGKQYHAPEENICKIFLGLYLVLVGGLVVGFFMAIVVLQGACNNEPRQSGAWIVYAIVSFSITAALSIGECFLNSNRGFWVTVLAFVVGGCIHGFFIWVITVHRDEMSQTFPTPEPSPSKPLQRI</sequence>
<keyword evidence="1" id="KW-0472">Membrane</keyword>
<proteinExistence type="predicted"/>
<keyword evidence="1" id="KW-1133">Transmembrane helix</keyword>
<accession>A0A8J2LEB2</accession>
<gene>
    <name evidence="2" type="ORF">AFUS01_LOCUS39963</name>
</gene>
<feature type="transmembrane region" description="Helical" evidence="1">
    <location>
        <begin position="27"/>
        <end position="50"/>
    </location>
</feature>
<keyword evidence="3" id="KW-1185">Reference proteome</keyword>
<evidence type="ECO:0000313" key="3">
    <source>
        <dbReference type="Proteomes" id="UP000708208"/>
    </source>
</evidence>
<name>A0A8J2LEB2_9HEXA</name>
<dbReference type="EMBL" id="CAJVCH010554516">
    <property type="protein sequence ID" value="CAG7830137.1"/>
    <property type="molecule type" value="Genomic_DNA"/>
</dbReference>
<protein>
    <submittedName>
        <fullName evidence="2">Uncharacterized protein</fullName>
    </submittedName>
</protein>